<dbReference type="Proteomes" id="UP000297668">
    <property type="component" value="Unassembled WGS sequence"/>
</dbReference>
<dbReference type="RefSeq" id="WP_135261076.1">
    <property type="nucleotide sequence ID" value="NZ_SJZF01000035.1"/>
</dbReference>
<evidence type="ECO:0000313" key="2">
    <source>
        <dbReference type="EMBL" id="TFU25086.1"/>
    </source>
</evidence>
<sequence>MKLEGEAKLLRIFVGESDRFEGRPLYEAIVLEAKRQGLAGATVFKGFMGFGAHSRIHTAKVLQLSEDLPVMVEIVDAEEKIRAFLPVLDEMVKEGLVTLEKVEVIRYQSR</sequence>
<accession>A0A4Y9F7G5</accession>
<dbReference type="Gene3D" id="3.30.70.120">
    <property type="match status" value="1"/>
</dbReference>
<proteinExistence type="inferred from homology"/>
<dbReference type="SUPFAM" id="SSF54913">
    <property type="entry name" value="GlnB-like"/>
    <property type="match status" value="1"/>
</dbReference>
<comment type="caution">
    <text evidence="2">The sequence shown here is derived from an EMBL/GenBank/DDBJ whole genome shotgun (WGS) entry which is preliminary data.</text>
</comment>
<dbReference type="AlphaFoldDB" id="A0A4Y9F7G5"/>
<comment type="similarity">
    <text evidence="1">Belongs to the UPF0166 family.</text>
</comment>
<dbReference type="PANTHER" id="PTHR35983:SF1">
    <property type="entry name" value="UPF0166 PROTEIN TM_0021"/>
    <property type="match status" value="1"/>
</dbReference>
<protein>
    <submittedName>
        <fullName evidence="2">DUF190 domain-containing protein</fullName>
    </submittedName>
</protein>
<gene>
    <name evidence="2" type="ORF">E0687_12540</name>
</gene>
<dbReference type="InterPro" id="IPR011322">
    <property type="entry name" value="N-reg_PII-like_a/b"/>
</dbReference>
<evidence type="ECO:0000313" key="3">
    <source>
        <dbReference type="Proteomes" id="UP000297668"/>
    </source>
</evidence>
<dbReference type="InterPro" id="IPR015867">
    <property type="entry name" value="N-reg_PII/ATP_PRibTrfase_C"/>
</dbReference>
<dbReference type="Pfam" id="PF02641">
    <property type="entry name" value="DUF190"/>
    <property type="match status" value="1"/>
</dbReference>
<dbReference type="InterPro" id="IPR003793">
    <property type="entry name" value="UPF0166"/>
</dbReference>
<name>A0A4Y9F7G5_9DEIN</name>
<organism evidence="2 3">
    <name type="scientific">Thermus tengchongensis</name>
    <dbReference type="NCBI Taxonomy" id="1214928"/>
    <lineage>
        <taxon>Bacteria</taxon>
        <taxon>Thermotogati</taxon>
        <taxon>Deinococcota</taxon>
        <taxon>Deinococci</taxon>
        <taxon>Thermales</taxon>
        <taxon>Thermaceae</taxon>
        <taxon>Thermus</taxon>
    </lineage>
</organism>
<evidence type="ECO:0000256" key="1">
    <source>
        <dbReference type="ARBA" id="ARBA00010554"/>
    </source>
</evidence>
<dbReference type="EMBL" id="SJZF01000035">
    <property type="protein sequence ID" value="TFU25086.1"/>
    <property type="molecule type" value="Genomic_DNA"/>
</dbReference>
<dbReference type="PANTHER" id="PTHR35983">
    <property type="entry name" value="UPF0166 PROTEIN TM_0021"/>
    <property type="match status" value="1"/>
</dbReference>
<reference evidence="2 3" key="1">
    <citation type="submission" date="2019-03" db="EMBL/GenBank/DDBJ databases">
        <title>Thermus tengchongensis species for the arsenic transformation mechanism.</title>
        <authorList>
            <person name="Yuan G.C."/>
        </authorList>
    </citation>
    <scope>NUCLEOTIDE SEQUENCE [LARGE SCALE GENOMIC DNA]</scope>
    <source>
        <strain evidence="2 3">15W</strain>
    </source>
</reference>